<dbReference type="InterPro" id="IPR036909">
    <property type="entry name" value="Cyt_c-like_dom_sf"/>
</dbReference>
<feature type="binding site" description="covalent" evidence="11">
    <location>
        <position position="653"/>
    </location>
    <ligand>
        <name>heme c</name>
        <dbReference type="ChEBI" id="CHEBI:61717"/>
    </ligand>
</feature>
<feature type="binding site" description="axial binding residue" evidence="12">
    <location>
        <position position="654"/>
    </location>
    <ligand>
        <name>heme c</name>
        <dbReference type="ChEBI" id="CHEBI:61717"/>
    </ligand>
    <ligandPart>
        <name>Fe</name>
        <dbReference type="ChEBI" id="CHEBI:18248"/>
    </ligandPart>
</feature>
<evidence type="ECO:0000256" key="11">
    <source>
        <dbReference type="PIRSR" id="PIRSR617512-2"/>
    </source>
</evidence>
<dbReference type="InterPro" id="IPR001479">
    <property type="entry name" value="Quinoprotein_DH_CS"/>
</dbReference>
<dbReference type="CDD" id="cd10279">
    <property type="entry name" value="PQQ_ADH_II"/>
    <property type="match status" value="1"/>
</dbReference>
<evidence type="ECO:0000313" key="17">
    <source>
        <dbReference type="Proteomes" id="UP000321746"/>
    </source>
</evidence>
<dbReference type="GO" id="GO:0030288">
    <property type="term" value="C:outer membrane-bounded periplasmic space"/>
    <property type="evidence" value="ECO:0007669"/>
    <property type="project" value="InterPro"/>
</dbReference>
<feature type="signal peptide" evidence="14">
    <location>
        <begin position="1"/>
        <end position="35"/>
    </location>
</feature>
<dbReference type="NCBIfam" id="TIGR03075">
    <property type="entry name" value="PQQ_enz_alc_DH"/>
    <property type="match status" value="1"/>
</dbReference>
<evidence type="ECO:0000256" key="13">
    <source>
        <dbReference type="PIRSR" id="PIRSR617512-4"/>
    </source>
</evidence>
<dbReference type="PANTHER" id="PTHR32303">
    <property type="entry name" value="QUINOPROTEIN ALCOHOL DEHYDROGENASE (CYTOCHROME C)"/>
    <property type="match status" value="1"/>
</dbReference>
<keyword evidence="6 11" id="KW-0634">PQQ</keyword>
<keyword evidence="4 14" id="KW-0732">Signal</keyword>
<keyword evidence="3 12" id="KW-0479">Metal-binding</keyword>
<evidence type="ECO:0000256" key="14">
    <source>
        <dbReference type="SAM" id="SignalP"/>
    </source>
</evidence>
<dbReference type="EMBL" id="BJYG01000001">
    <property type="protein sequence ID" value="GEN61962.1"/>
    <property type="molecule type" value="Genomic_DNA"/>
</dbReference>
<dbReference type="GO" id="GO:0016020">
    <property type="term" value="C:membrane"/>
    <property type="evidence" value="ECO:0007669"/>
    <property type="project" value="InterPro"/>
</dbReference>
<evidence type="ECO:0000259" key="15">
    <source>
        <dbReference type="PROSITE" id="PS51007"/>
    </source>
</evidence>
<comment type="cofactor">
    <cofactor evidence="11">
        <name>pyrroloquinoline quinone</name>
        <dbReference type="ChEBI" id="CHEBI:58442"/>
    </cofactor>
    <text evidence="11">Binds 1 PQQ group per subunit.</text>
</comment>
<dbReference type="OrthoDB" id="9794322at2"/>
<dbReference type="GO" id="GO:0020037">
    <property type="term" value="F:heme binding"/>
    <property type="evidence" value="ECO:0007669"/>
    <property type="project" value="InterPro"/>
</dbReference>
<name>A0A511XG86_9PROT</name>
<dbReference type="AlphaFoldDB" id="A0A511XG86"/>
<sequence>MIRPASAKRTSLLGILAAGTFLAAALGQPAAPARAADVSGDTGQQIIHADDHPENWLTYGRTYSEQRYSPLDQINRENVGNLKLAWINELDTNRGQEGTPLIIDGVMYASTNWSKVRALKADTGALLWSFDPKVPGNIADKGCCDTVNRGIAYWNGKIYVGTFDGRLIALDAKTGKQVWSANTIPQDGALGKQRSYTVDGAPRIAKGRVLIGNGGSEFGARGFISAFDAETGKLDWRFYTVPNNKNEPDHAASDNVLMNKAYKTWSPTGAWIRQGGGGTVWDSLVYDPVTDLIYIAVGNGSPWNYKYRSDGKGDNLFLGSIVAVKPETGEYVWHFQATPMDQWDYTSVQQIMTLDLPINGETRHVIVHAPKNGFFYMIDAKTGQFIKGNNYTYENWAYGLDPKTGRPIYNPEALYTLNGKEWYGIPGPLGAHNFMSMAYSPKTGLVYIPVHQIPFVYKNQAGGFTPHPDSWNVGLDMVKTGLPDTPEARTAYLKDLKGWIVAWDPVQMKTMWKVDHKGPWNGGILATGGDLLFQGLATGEFHAYDATNGNDLFRFNAQSGIIAPPVTYMVNGKQFVAVEVGWGGIYPFSAGGMSRASGWTVNHSYIAAFSLDGKAKLPPMNALGFLPVKPPAEYDAKVVDKGYFEYETYCQVCHGDGAEGGGVLPDLRWSGAIRHQDAFYNVVGRGALTAYGMDRFDTSMKPDEIESIRQFLIKRANETYQREIDARRNAKDIPENATLGITQ</sequence>
<feature type="binding site" evidence="11">
    <location>
        <position position="149"/>
    </location>
    <ligand>
        <name>pyrroloquinoline quinone</name>
        <dbReference type="ChEBI" id="CHEBI:58442"/>
    </ligand>
</feature>
<feature type="binding site" description="axial binding residue" evidence="12">
    <location>
        <position position="693"/>
    </location>
    <ligand>
        <name>heme c</name>
        <dbReference type="ChEBI" id="CHEBI:61717"/>
    </ligand>
    <ligandPart>
        <name>Fe</name>
        <dbReference type="ChEBI" id="CHEBI:18248"/>
    </ligandPart>
</feature>
<dbReference type="SMART" id="SM00564">
    <property type="entry name" value="PQQ"/>
    <property type="match status" value="5"/>
</dbReference>
<evidence type="ECO:0000256" key="9">
    <source>
        <dbReference type="ARBA" id="ARBA00023157"/>
    </source>
</evidence>
<proteinExistence type="inferred from homology"/>
<accession>A0A511XG86</accession>
<reference evidence="16 17" key="1">
    <citation type="submission" date="2019-07" db="EMBL/GenBank/DDBJ databases">
        <title>Whole genome shotgun sequence of Acetobacter oeni NBRC 105207.</title>
        <authorList>
            <person name="Hosoyama A."/>
            <person name="Uohara A."/>
            <person name="Ohji S."/>
            <person name="Ichikawa N."/>
        </authorList>
    </citation>
    <scope>NUCLEOTIDE SEQUENCE [LARGE SCALE GENOMIC DNA]</scope>
    <source>
        <strain evidence="16 17">NBRC 105207</strain>
    </source>
</reference>
<feature type="binding site" description="covalent" evidence="11">
    <location>
        <position position="650"/>
    </location>
    <ligand>
        <name>heme c</name>
        <dbReference type="ChEBI" id="CHEBI:61717"/>
    </ligand>
</feature>
<keyword evidence="8 12" id="KW-0408">Iron</keyword>
<feature type="binding site" evidence="11">
    <location>
        <position position="585"/>
    </location>
    <ligand>
        <name>pyrroloquinoline quinone</name>
        <dbReference type="ChEBI" id="CHEBI:58442"/>
    </ligand>
</feature>
<evidence type="ECO:0000256" key="3">
    <source>
        <dbReference type="ARBA" id="ARBA00022723"/>
    </source>
</evidence>
<feature type="domain" description="Cytochrome c" evidence="15">
    <location>
        <begin position="637"/>
        <end position="716"/>
    </location>
</feature>
<dbReference type="PROSITE" id="PS00364">
    <property type="entry name" value="BACTERIAL_PQQ_2"/>
    <property type="match status" value="1"/>
</dbReference>
<dbReference type="GO" id="GO:0016614">
    <property type="term" value="F:oxidoreductase activity, acting on CH-OH group of donors"/>
    <property type="evidence" value="ECO:0007669"/>
    <property type="project" value="InterPro"/>
</dbReference>
<evidence type="ECO:0000256" key="4">
    <source>
        <dbReference type="ARBA" id="ARBA00022729"/>
    </source>
</evidence>
<dbReference type="InterPro" id="IPR011047">
    <property type="entry name" value="Quinoprotein_ADH-like_sf"/>
</dbReference>
<keyword evidence="9 13" id="KW-1015">Disulfide bond</keyword>
<dbReference type="GO" id="GO:0005509">
    <property type="term" value="F:calcium ion binding"/>
    <property type="evidence" value="ECO:0007669"/>
    <property type="project" value="InterPro"/>
</dbReference>
<feature type="binding site" evidence="12">
    <location>
        <position position="299"/>
    </location>
    <ligand>
        <name>Ca(2+)</name>
        <dbReference type="ChEBI" id="CHEBI:29108"/>
    </ligand>
</feature>
<dbReference type="SUPFAM" id="SSF46626">
    <property type="entry name" value="Cytochrome c"/>
    <property type="match status" value="1"/>
</dbReference>
<comment type="similarity">
    <text evidence="1">Belongs to the bacterial PQQ dehydrogenase family.</text>
</comment>
<feature type="active site" description="Proton acceptor" evidence="10">
    <location>
        <position position="344"/>
    </location>
</feature>
<keyword evidence="17" id="KW-1185">Reference proteome</keyword>
<comment type="cofactor">
    <cofactor evidence="12">
        <name>Ca(2+)</name>
        <dbReference type="ChEBI" id="CHEBI:29108"/>
    </cofactor>
    <text evidence="12">Binds 1 Ca(2+) ion per subunit.</text>
</comment>
<dbReference type="Gene3D" id="2.140.10.10">
    <property type="entry name" value="Quinoprotein alcohol dehydrogenase-like superfamily"/>
    <property type="match status" value="1"/>
</dbReference>
<dbReference type="GO" id="GO:0009055">
    <property type="term" value="F:electron transfer activity"/>
    <property type="evidence" value="ECO:0007669"/>
    <property type="project" value="InterPro"/>
</dbReference>
<dbReference type="PROSITE" id="PS51007">
    <property type="entry name" value="CYTC"/>
    <property type="match status" value="1"/>
</dbReference>
<evidence type="ECO:0000256" key="2">
    <source>
        <dbReference type="ARBA" id="ARBA00022617"/>
    </source>
</evidence>
<gene>
    <name evidence="16" type="ORF">AOE01nite_01860</name>
</gene>
<evidence type="ECO:0000256" key="1">
    <source>
        <dbReference type="ARBA" id="ARBA00008156"/>
    </source>
</evidence>
<keyword evidence="5 12" id="KW-0106">Calcium</keyword>
<feature type="chain" id="PRO_5021987086" description="Cytochrome c domain-containing protein" evidence="14">
    <location>
        <begin position="36"/>
        <end position="743"/>
    </location>
</feature>
<evidence type="ECO:0000256" key="12">
    <source>
        <dbReference type="PIRSR" id="PIRSR617512-3"/>
    </source>
</evidence>
<feature type="disulfide bond" evidence="13">
    <location>
        <begin position="143"/>
        <end position="144"/>
    </location>
</feature>
<dbReference type="Proteomes" id="UP000321746">
    <property type="component" value="Unassembled WGS sequence"/>
</dbReference>
<evidence type="ECO:0000256" key="7">
    <source>
        <dbReference type="ARBA" id="ARBA00023002"/>
    </source>
</evidence>
<evidence type="ECO:0000256" key="10">
    <source>
        <dbReference type="PIRSR" id="PIRSR617512-1"/>
    </source>
</evidence>
<feature type="binding site" evidence="11">
    <location>
        <position position="371"/>
    </location>
    <ligand>
        <name>pyrroloquinoline quinone</name>
        <dbReference type="ChEBI" id="CHEBI:58442"/>
    </ligand>
</feature>
<keyword evidence="7" id="KW-0560">Oxidoreductase</keyword>
<dbReference type="SUPFAM" id="SSF50998">
    <property type="entry name" value="Quinoprotein alcohol dehydrogenase-like"/>
    <property type="match status" value="1"/>
</dbReference>
<evidence type="ECO:0000256" key="5">
    <source>
        <dbReference type="ARBA" id="ARBA00022837"/>
    </source>
</evidence>
<evidence type="ECO:0000256" key="6">
    <source>
        <dbReference type="ARBA" id="ARBA00022891"/>
    </source>
</evidence>
<feature type="binding site" evidence="11">
    <location>
        <position position="279"/>
    </location>
    <ligand>
        <name>pyrroloquinoline quinone</name>
        <dbReference type="ChEBI" id="CHEBI:58442"/>
    </ligand>
</feature>
<comment type="caution">
    <text evidence="16">The sequence shown here is derived from an EMBL/GenBank/DDBJ whole genome shotgun (WGS) entry which is preliminary data.</text>
</comment>
<organism evidence="16 17">
    <name type="scientific">Acetobacter oeni</name>
    <dbReference type="NCBI Taxonomy" id="304077"/>
    <lineage>
        <taxon>Bacteria</taxon>
        <taxon>Pseudomonadati</taxon>
        <taxon>Pseudomonadota</taxon>
        <taxon>Alphaproteobacteria</taxon>
        <taxon>Acetobacterales</taxon>
        <taxon>Acetobacteraceae</taxon>
        <taxon>Acetobacter</taxon>
    </lineage>
</organism>
<protein>
    <recommendedName>
        <fullName evidence="15">Cytochrome c domain-containing protein</fullName>
    </recommendedName>
</protein>
<dbReference type="Gene3D" id="1.10.760.10">
    <property type="entry name" value="Cytochrome c-like domain"/>
    <property type="match status" value="1"/>
</dbReference>
<feature type="binding site" evidence="12">
    <location>
        <position position="344"/>
    </location>
    <ligand>
        <name>Ca(2+)</name>
        <dbReference type="ChEBI" id="CHEBI:29108"/>
    </ligand>
</feature>
<dbReference type="RefSeq" id="WP_146884997.1">
    <property type="nucleotide sequence ID" value="NZ_BJYG01000001.1"/>
</dbReference>
<dbReference type="PROSITE" id="PS00363">
    <property type="entry name" value="BACTERIAL_PQQ_1"/>
    <property type="match status" value="1"/>
</dbReference>
<evidence type="ECO:0000256" key="8">
    <source>
        <dbReference type="ARBA" id="ARBA00023004"/>
    </source>
</evidence>
<dbReference type="Pfam" id="PF13442">
    <property type="entry name" value="Cytochrome_CBB3"/>
    <property type="match status" value="1"/>
</dbReference>
<keyword evidence="2 11" id="KW-0349">Heme</keyword>
<dbReference type="InterPro" id="IPR017512">
    <property type="entry name" value="PQQ_MeOH/EtOH_DH"/>
</dbReference>
<dbReference type="InterPro" id="IPR002372">
    <property type="entry name" value="PQQ_rpt_dom"/>
</dbReference>
<dbReference type="Pfam" id="PF01011">
    <property type="entry name" value="PQQ"/>
    <property type="match status" value="2"/>
</dbReference>
<comment type="cofactor">
    <cofactor evidence="11">
        <name>heme c</name>
        <dbReference type="ChEBI" id="CHEBI:61717"/>
    </cofactor>
    <text evidence="11">Binds 1 heme c group per subunit.</text>
</comment>
<feature type="binding site" evidence="11">
    <location>
        <position position="97"/>
    </location>
    <ligand>
        <name>pyrroloquinoline quinone</name>
        <dbReference type="ChEBI" id="CHEBI:58442"/>
    </ligand>
</feature>
<dbReference type="InterPro" id="IPR018391">
    <property type="entry name" value="PQQ_b-propeller_rpt"/>
</dbReference>
<dbReference type="InterPro" id="IPR009056">
    <property type="entry name" value="Cyt_c-like_dom"/>
</dbReference>
<feature type="binding site" evidence="12">
    <location>
        <position position="217"/>
    </location>
    <ligand>
        <name>Ca(2+)</name>
        <dbReference type="ChEBI" id="CHEBI:29108"/>
    </ligand>
</feature>
<evidence type="ECO:0000313" key="16">
    <source>
        <dbReference type="EMBL" id="GEN61962.1"/>
    </source>
</evidence>